<name>A0A0V0XV40_TRIPS</name>
<reference evidence="2 3" key="1">
    <citation type="submission" date="2015-01" db="EMBL/GenBank/DDBJ databases">
        <title>Evolution of Trichinella species and genotypes.</title>
        <authorList>
            <person name="Korhonen P.K."/>
            <person name="Edoardo P."/>
            <person name="Giuseppe L.R."/>
            <person name="Gasser R.B."/>
        </authorList>
    </citation>
    <scope>NUCLEOTIDE SEQUENCE [LARGE SCALE GENOMIC DNA]</scope>
    <source>
        <strain evidence="2">ISS141</strain>
    </source>
</reference>
<evidence type="ECO:0000256" key="1">
    <source>
        <dbReference type="SAM" id="Phobius"/>
    </source>
</evidence>
<gene>
    <name evidence="2" type="ORF">T4E_8842</name>
</gene>
<evidence type="ECO:0000313" key="2">
    <source>
        <dbReference type="EMBL" id="KRX91830.1"/>
    </source>
</evidence>
<accession>A0A0V0XV40</accession>
<evidence type="ECO:0000313" key="3">
    <source>
        <dbReference type="Proteomes" id="UP000054815"/>
    </source>
</evidence>
<dbReference type="AlphaFoldDB" id="A0A0V0XV40"/>
<proteinExistence type="predicted"/>
<feature type="transmembrane region" description="Helical" evidence="1">
    <location>
        <begin position="25"/>
        <end position="45"/>
    </location>
</feature>
<sequence length="59" mass="6545">MNTHICNFVWTTSISSGVIARGNLATVRLLFMFAIAALETLYLLYRALKIGLHAVDGIY</sequence>
<keyword evidence="1" id="KW-1133">Transmembrane helix</keyword>
<dbReference type="EMBL" id="JYDU01000126">
    <property type="protein sequence ID" value="KRX91830.1"/>
    <property type="molecule type" value="Genomic_DNA"/>
</dbReference>
<organism evidence="2 3">
    <name type="scientific">Trichinella pseudospiralis</name>
    <name type="common">Parasitic roundworm</name>
    <dbReference type="NCBI Taxonomy" id="6337"/>
    <lineage>
        <taxon>Eukaryota</taxon>
        <taxon>Metazoa</taxon>
        <taxon>Ecdysozoa</taxon>
        <taxon>Nematoda</taxon>
        <taxon>Enoplea</taxon>
        <taxon>Dorylaimia</taxon>
        <taxon>Trichinellida</taxon>
        <taxon>Trichinellidae</taxon>
        <taxon>Trichinella</taxon>
    </lineage>
</organism>
<protein>
    <submittedName>
        <fullName evidence="2">Uncharacterized protein</fullName>
    </submittedName>
</protein>
<comment type="caution">
    <text evidence="2">The sequence shown here is derived from an EMBL/GenBank/DDBJ whole genome shotgun (WGS) entry which is preliminary data.</text>
</comment>
<keyword evidence="1" id="KW-0472">Membrane</keyword>
<dbReference type="Proteomes" id="UP000054815">
    <property type="component" value="Unassembled WGS sequence"/>
</dbReference>
<keyword evidence="1" id="KW-0812">Transmembrane</keyword>